<evidence type="ECO:0000256" key="1">
    <source>
        <dbReference type="ARBA" id="ARBA00004141"/>
    </source>
</evidence>
<evidence type="ECO:0000256" key="4">
    <source>
        <dbReference type="ARBA" id="ARBA00023136"/>
    </source>
</evidence>
<feature type="transmembrane region" description="Helical" evidence="5">
    <location>
        <begin position="267"/>
        <end position="288"/>
    </location>
</feature>
<keyword evidence="7" id="KW-1185">Reference proteome</keyword>
<comment type="caution">
    <text evidence="6">The sequence shown here is derived from an EMBL/GenBank/DDBJ whole genome shotgun (WGS) entry which is preliminary data.</text>
</comment>
<keyword evidence="2 5" id="KW-0812">Transmembrane</keyword>
<name>A0AA36H4F6_CYLNA</name>
<dbReference type="InterPro" id="IPR051080">
    <property type="entry name" value="Nematode_rcpt-like_serp_alpha"/>
</dbReference>
<feature type="transmembrane region" description="Helical" evidence="5">
    <location>
        <begin position="19"/>
        <end position="42"/>
    </location>
</feature>
<evidence type="ECO:0000256" key="5">
    <source>
        <dbReference type="SAM" id="Phobius"/>
    </source>
</evidence>
<feature type="transmembrane region" description="Helical" evidence="5">
    <location>
        <begin position="182"/>
        <end position="206"/>
    </location>
</feature>
<evidence type="ECO:0008006" key="8">
    <source>
        <dbReference type="Google" id="ProtNLM"/>
    </source>
</evidence>
<feature type="transmembrane region" description="Helical" evidence="5">
    <location>
        <begin position="54"/>
        <end position="78"/>
    </location>
</feature>
<dbReference type="PANTHER" id="PTHR31357">
    <property type="entry name" value="SERPENTINE RECEPTOR CLASS ALPHA-10"/>
    <property type="match status" value="1"/>
</dbReference>
<sequence>MSDTCSEALDFKANAPLNIIMAIHVFTSVGGIIANACFVRHWEHNLFFHRNSRILVWTTVVLNILHSLFLGVLEGLHLFQNHFLEDRCSILVPTKFCYSMRMPALMCVAAQALVHLSIVTERAVALKCTKTYESQKSSLGYILAVMSVSIAIGLTIYTFKDYPMTGEMSYCKVATTQTMPEVFVYSCCVLFLEIVIIASFCCVYRLNLKQSKVYDMRCKYQAKENLTVLLLLLPLIILHSLAFSFFMANVALAPFIENVFAPSHFRAYLAGAYVIPIYTFFSPLLLWWSMDRHRSSRSQDLMRMSSRIDNENNIYFSNYAWIKK</sequence>
<evidence type="ECO:0000313" key="6">
    <source>
        <dbReference type="EMBL" id="CAJ0603494.1"/>
    </source>
</evidence>
<dbReference type="GO" id="GO:0016020">
    <property type="term" value="C:membrane"/>
    <property type="evidence" value="ECO:0007669"/>
    <property type="project" value="UniProtKB-SubCell"/>
</dbReference>
<dbReference type="EMBL" id="CATQJL010000305">
    <property type="protein sequence ID" value="CAJ0603494.1"/>
    <property type="molecule type" value="Genomic_DNA"/>
</dbReference>
<protein>
    <recommendedName>
        <fullName evidence="8">G-protein coupled receptors family 1 profile domain-containing protein</fullName>
    </recommendedName>
</protein>
<accession>A0AA36H4F6</accession>
<keyword evidence="3 5" id="KW-1133">Transmembrane helix</keyword>
<dbReference type="PANTHER" id="PTHR31357:SF18">
    <property type="entry name" value="SERPENTINE RECEPTOR, CLASS T"/>
    <property type="match status" value="1"/>
</dbReference>
<gene>
    <name evidence="6" type="ORF">CYNAS_LOCUS15477</name>
</gene>
<dbReference type="Gene3D" id="1.20.1070.10">
    <property type="entry name" value="Rhodopsin 7-helix transmembrane proteins"/>
    <property type="match status" value="1"/>
</dbReference>
<dbReference type="AlphaFoldDB" id="A0AA36H4F6"/>
<feature type="transmembrane region" description="Helical" evidence="5">
    <location>
        <begin position="98"/>
        <end position="118"/>
    </location>
</feature>
<evidence type="ECO:0000313" key="7">
    <source>
        <dbReference type="Proteomes" id="UP001176961"/>
    </source>
</evidence>
<keyword evidence="4 5" id="KW-0472">Membrane</keyword>
<feature type="transmembrane region" description="Helical" evidence="5">
    <location>
        <begin position="226"/>
        <end position="247"/>
    </location>
</feature>
<organism evidence="6 7">
    <name type="scientific">Cylicocyclus nassatus</name>
    <name type="common">Nematode worm</name>
    <dbReference type="NCBI Taxonomy" id="53992"/>
    <lineage>
        <taxon>Eukaryota</taxon>
        <taxon>Metazoa</taxon>
        <taxon>Ecdysozoa</taxon>
        <taxon>Nematoda</taxon>
        <taxon>Chromadorea</taxon>
        <taxon>Rhabditida</taxon>
        <taxon>Rhabditina</taxon>
        <taxon>Rhabditomorpha</taxon>
        <taxon>Strongyloidea</taxon>
        <taxon>Strongylidae</taxon>
        <taxon>Cylicocyclus</taxon>
    </lineage>
</organism>
<dbReference type="InterPro" id="IPR019408">
    <property type="entry name" value="7TM_GPCR_serpentine_rcpt_Srab"/>
</dbReference>
<dbReference type="Proteomes" id="UP001176961">
    <property type="component" value="Unassembled WGS sequence"/>
</dbReference>
<comment type="subcellular location">
    <subcellularLocation>
        <location evidence="1">Membrane</location>
        <topology evidence="1">Multi-pass membrane protein</topology>
    </subcellularLocation>
</comment>
<feature type="transmembrane region" description="Helical" evidence="5">
    <location>
        <begin position="139"/>
        <end position="159"/>
    </location>
</feature>
<dbReference type="Pfam" id="PF10292">
    <property type="entry name" value="7TM_GPCR_Srab"/>
    <property type="match status" value="1"/>
</dbReference>
<evidence type="ECO:0000256" key="2">
    <source>
        <dbReference type="ARBA" id="ARBA00022692"/>
    </source>
</evidence>
<reference evidence="6" key="1">
    <citation type="submission" date="2023-07" db="EMBL/GenBank/DDBJ databases">
        <authorList>
            <consortium name="CYATHOMIX"/>
        </authorList>
    </citation>
    <scope>NUCLEOTIDE SEQUENCE</scope>
    <source>
        <strain evidence="6">N/A</strain>
    </source>
</reference>
<evidence type="ECO:0000256" key="3">
    <source>
        <dbReference type="ARBA" id="ARBA00022989"/>
    </source>
</evidence>
<dbReference type="GO" id="GO:0004984">
    <property type="term" value="F:olfactory receptor activity"/>
    <property type="evidence" value="ECO:0007669"/>
    <property type="project" value="TreeGrafter"/>
</dbReference>
<proteinExistence type="predicted"/>